<keyword evidence="3" id="KW-1185">Reference proteome</keyword>
<dbReference type="Proteomes" id="UP000663929">
    <property type="component" value="Chromosome"/>
</dbReference>
<dbReference type="InterPro" id="IPR000917">
    <property type="entry name" value="Sulfatase_N"/>
</dbReference>
<dbReference type="EMBL" id="CP071793">
    <property type="protein sequence ID" value="QTD50218.1"/>
    <property type="molecule type" value="Genomic_DNA"/>
</dbReference>
<evidence type="ECO:0000313" key="3">
    <source>
        <dbReference type="Proteomes" id="UP000663929"/>
    </source>
</evidence>
<keyword evidence="2" id="KW-0378">Hydrolase</keyword>
<dbReference type="InterPro" id="IPR047838">
    <property type="entry name" value="STM4013-like"/>
</dbReference>
<dbReference type="InterPro" id="IPR017850">
    <property type="entry name" value="Alkaline_phosphatase_core_sf"/>
</dbReference>
<proteinExistence type="predicted"/>
<accession>A0A8A4TMS9</accession>
<dbReference type="NCBIfam" id="NF038075">
    <property type="entry name" value="fam_STM4013"/>
    <property type="match status" value="1"/>
</dbReference>
<dbReference type="Gene3D" id="3.40.720.10">
    <property type="entry name" value="Alkaline Phosphatase, subunit A"/>
    <property type="match status" value="1"/>
</dbReference>
<evidence type="ECO:0000259" key="1">
    <source>
        <dbReference type="Pfam" id="PF00884"/>
    </source>
</evidence>
<name>A0A8A4TMS9_SULCO</name>
<organism evidence="2 3">
    <name type="scientific">Sulfidibacter corallicola</name>
    <dbReference type="NCBI Taxonomy" id="2818388"/>
    <lineage>
        <taxon>Bacteria</taxon>
        <taxon>Pseudomonadati</taxon>
        <taxon>Acidobacteriota</taxon>
        <taxon>Holophagae</taxon>
        <taxon>Acanthopleuribacterales</taxon>
        <taxon>Acanthopleuribacteraceae</taxon>
        <taxon>Sulfidibacter</taxon>
    </lineage>
</organism>
<gene>
    <name evidence="2" type="ORF">J3U87_31925</name>
</gene>
<feature type="domain" description="Sulfatase N-terminal" evidence="1">
    <location>
        <begin position="152"/>
        <end position="255"/>
    </location>
</feature>
<protein>
    <submittedName>
        <fullName evidence="2">STM4013/SEN3800 family hydrolase</fullName>
    </submittedName>
</protein>
<dbReference type="Pfam" id="PF00884">
    <property type="entry name" value="Sulfatase"/>
    <property type="match status" value="1"/>
</dbReference>
<dbReference type="SUPFAM" id="SSF53649">
    <property type="entry name" value="Alkaline phosphatase-like"/>
    <property type="match status" value="1"/>
</dbReference>
<dbReference type="AlphaFoldDB" id="A0A8A4TMS9"/>
<evidence type="ECO:0000313" key="2">
    <source>
        <dbReference type="EMBL" id="QTD50218.1"/>
    </source>
</evidence>
<reference evidence="2" key="1">
    <citation type="submission" date="2021-03" db="EMBL/GenBank/DDBJ databases">
        <title>Acanthopleuribacteraceae sp. M133.</title>
        <authorList>
            <person name="Wang G."/>
        </authorList>
    </citation>
    <scope>NUCLEOTIDE SEQUENCE</scope>
    <source>
        <strain evidence="2">M133</strain>
    </source>
</reference>
<dbReference type="GO" id="GO:0016787">
    <property type="term" value="F:hydrolase activity"/>
    <property type="evidence" value="ECO:0007669"/>
    <property type="project" value="UniProtKB-KW"/>
</dbReference>
<dbReference type="RefSeq" id="WP_237379848.1">
    <property type="nucleotide sequence ID" value="NZ_CP071793.1"/>
</dbReference>
<dbReference type="KEGG" id="scor:J3U87_31925"/>
<sequence length="269" mass="30574">MPDMNHILATHDLFWMTLDTLRYDVADREMRAGRTPVFARLFPEGWQKCHSPASFTYAAHHAFFAGFLPTPVANPRQNRLFAMAFPGATTQDRHTAVFEAADVVSGLRAAQWKTYCIGGVGFFNMQTPLGRVLPDLFEHAYWRPEFGVTEPESPRFQFGKAADLLEGLDVEQRFLMFINVAAIHQPNRHYLAGADRDTLDSHAAALRYVDRCFEPLLDSLTRRERPVFLLICSDHGTAYGEDGYVGHRAAHETIWTVPLAFRSTTELRR</sequence>